<gene>
    <name evidence="3" type="ORF">EDC64_11072</name>
</gene>
<dbReference type="InterPro" id="IPR014711">
    <property type="entry name" value="TopoI_cat_a-hlx-sub_euk"/>
</dbReference>
<sequence length="350" mass="37780">MPSKAALARRAGLMPVTVSDLVLARRRSGRGFRYLDADGATIRDPSVVQRLASLAVPPAYSEVRYASDPRAHLQAIGRDAAGRLQYRYHSGWETVREWLKAKRLAQFAAVLPKVRRAIGRDLAAPAPGRRFALAAVVELVALTAIRAGGEAYAKERGTRGAATLAKSNVTIDGERVTLRFKAKGGKVQVREVCMPRFAQVMTQLKALPGRRLFQYRDAEGGVRAVRAADVNAYLKEVSGASISLKDFRTLVASAGVLETLAATVPASSARQRRAQILDAVRAAAQDLANTPTVCRKSYVHGTIVTAFEDGALERFAKTLRGCRSELKRAQVLADILAQARIRPAEGAAIA</sequence>
<comment type="caution">
    <text evidence="3">The sequence shown here is derived from an EMBL/GenBank/DDBJ whole genome shotgun (WGS) entry which is preliminary data.</text>
</comment>
<accession>A0A4R3LUB3</accession>
<feature type="domain" description="DNA topoisomerase IB N-terminal" evidence="2">
    <location>
        <begin position="31"/>
        <end position="79"/>
    </location>
</feature>
<dbReference type="Gene3D" id="3.30.66.10">
    <property type="entry name" value="DNA topoisomerase I domain"/>
    <property type="match status" value="1"/>
</dbReference>
<dbReference type="GO" id="GO:0003677">
    <property type="term" value="F:DNA binding"/>
    <property type="evidence" value="ECO:0007669"/>
    <property type="project" value="InterPro"/>
</dbReference>
<protein>
    <submittedName>
        <fullName evidence="3">DNA topoisomerase-1</fullName>
    </submittedName>
</protein>
<dbReference type="GO" id="GO:0006265">
    <property type="term" value="P:DNA topological change"/>
    <property type="evidence" value="ECO:0007669"/>
    <property type="project" value="InterPro"/>
</dbReference>
<dbReference type="Gene3D" id="1.10.132.120">
    <property type="match status" value="1"/>
</dbReference>
<dbReference type="InterPro" id="IPR011010">
    <property type="entry name" value="DNA_brk_join_enz"/>
</dbReference>
<dbReference type="SUPFAM" id="SSF55869">
    <property type="entry name" value="DNA topoisomerase I domain"/>
    <property type="match status" value="1"/>
</dbReference>
<dbReference type="EMBL" id="SMAI01000010">
    <property type="protein sequence ID" value="TCT03209.1"/>
    <property type="molecule type" value="Genomic_DNA"/>
</dbReference>
<dbReference type="Gene3D" id="3.90.15.10">
    <property type="entry name" value="Topoisomerase I, Chain A, domain 3"/>
    <property type="match status" value="1"/>
</dbReference>
<dbReference type="Proteomes" id="UP000294664">
    <property type="component" value="Unassembled WGS sequence"/>
</dbReference>
<evidence type="ECO:0000313" key="3">
    <source>
        <dbReference type="EMBL" id="TCT03209.1"/>
    </source>
</evidence>
<evidence type="ECO:0000259" key="2">
    <source>
        <dbReference type="Pfam" id="PF21338"/>
    </source>
</evidence>
<reference evidence="3 4" key="1">
    <citation type="submission" date="2019-03" db="EMBL/GenBank/DDBJ databases">
        <title>Genomic Encyclopedia of Type Strains, Phase IV (KMG-IV): sequencing the most valuable type-strain genomes for metagenomic binning, comparative biology and taxonomic classification.</title>
        <authorList>
            <person name="Goeker M."/>
        </authorList>
    </citation>
    <scope>NUCLEOTIDE SEQUENCE [LARGE SCALE GENOMIC DNA]</scope>
    <source>
        <strain evidence="3 4">DSM 9035</strain>
    </source>
</reference>
<organism evidence="3 4">
    <name type="scientific">Aquabacter spiritensis</name>
    <dbReference type="NCBI Taxonomy" id="933073"/>
    <lineage>
        <taxon>Bacteria</taxon>
        <taxon>Pseudomonadati</taxon>
        <taxon>Pseudomonadota</taxon>
        <taxon>Alphaproteobacteria</taxon>
        <taxon>Hyphomicrobiales</taxon>
        <taxon>Xanthobacteraceae</taxon>
        <taxon>Aquabacter</taxon>
    </lineage>
</organism>
<dbReference type="InterPro" id="IPR013500">
    <property type="entry name" value="TopoI_cat_euk"/>
</dbReference>
<dbReference type="Pfam" id="PF21338">
    <property type="entry name" value="Top1B_N_bact"/>
    <property type="match status" value="1"/>
</dbReference>
<dbReference type="InterPro" id="IPR049331">
    <property type="entry name" value="Top1B_N_bact"/>
</dbReference>
<proteinExistence type="predicted"/>
<dbReference type="AlphaFoldDB" id="A0A4R3LUB3"/>
<evidence type="ECO:0000313" key="4">
    <source>
        <dbReference type="Proteomes" id="UP000294664"/>
    </source>
</evidence>
<dbReference type="GO" id="GO:0003917">
    <property type="term" value="F:DNA topoisomerase type I (single strand cut, ATP-independent) activity"/>
    <property type="evidence" value="ECO:0007669"/>
    <property type="project" value="InterPro"/>
</dbReference>
<dbReference type="PROSITE" id="PS52038">
    <property type="entry name" value="TOPO_IB_2"/>
    <property type="match status" value="1"/>
</dbReference>
<keyword evidence="3" id="KW-0413">Isomerase</keyword>
<dbReference type="Pfam" id="PF01028">
    <property type="entry name" value="Topoisom_I"/>
    <property type="match status" value="1"/>
</dbReference>
<dbReference type="RefSeq" id="WP_165933792.1">
    <property type="nucleotide sequence ID" value="NZ_SMAI01000010.1"/>
</dbReference>
<evidence type="ECO:0000259" key="1">
    <source>
        <dbReference type="Pfam" id="PF01028"/>
    </source>
</evidence>
<keyword evidence="4" id="KW-1185">Reference proteome</keyword>
<dbReference type="InterPro" id="IPR035447">
    <property type="entry name" value="DNA_topo_I_N_sf"/>
</dbReference>
<feature type="domain" description="DNA topoisomerase I catalytic core eukaryotic-type" evidence="1">
    <location>
        <begin position="92"/>
        <end position="309"/>
    </location>
</feature>
<name>A0A4R3LUB3_9HYPH</name>
<dbReference type="SUPFAM" id="SSF56349">
    <property type="entry name" value="DNA breaking-rejoining enzymes"/>
    <property type="match status" value="1"/>
</dbReference>